<dbReference type="PANTHER" id="PTHR33990">
    <property type="entry name" value="PROTEIN YJDN-RELATED"/>
    <property type="match status" value="1"/>
</dbReference>
<reference evidence="2 3" key="1">
    <citation type="submission" date="2014-12" db="EMBL/GenBank/DDBJ databases">
        <title>Draft genome sequences of 29 type strains of Enterococci.</title>
        <authorList>
            <person name="Zhong Z."/>
            <person name="Sun Z."/>
            <person name="Liu W."/>
            <person name="Zhang W."/>
            <person name="Zhang H."/>
        </authorList>
    </citation>
    <scope>NUCLEOTIDE SEQUENCE [LARGE SCALE GENOMIC DNA]</scope>
    <source>
        <strain evidence="2 3">DSM 22801</strain>
    </source>
</reference>
<feature type="domain" description="PhnB-like" evidence="1">
    <location>
        <begin position="9"/>
        <end position="127"/>
    </location>
</feature>
<dbReference type="PANTHER" id="PTHR33990:SF4">
    <property type="entry name" value="PHNB-LIKE DOMAIN-CONTAINING PROTEIN"/>
    <property type="match status" value="1"/>
</dbReference>
<dbReference type="InterPro" id="IPR009725">
    <property type="entry name" value="3_dmu_93_MTrfase"/>
</dbReference>
<dbReference type="PIRSF" id="PIRSF021700">
    <property type="entry name" value="3_dmu_93_MTrfase"/>
    <property type="match status" value="1"/>
</dbReference>
<name>A0AA91G9Y6_9ENTE</name>
<protein>
    <recommendedName>
        <fullName evidence="1">PhnB-like domain-containing protein</fullName>
    </recommendedName>
</protein>
<dbReference type="SUPFAM" id="SSF54593">
    <property type="entry name" value="Glyoxalase/Bleomycin resistance protein/Dihydroxybiphenyl dioxygenase"/>
    <property type="match status" value="1"/>
</dbReference>
<comment type="caution">
    <text evidence="2">The sequence shown here is derived from an EMBL/GenBank/DDBJ whole genome shotgun (WGS) entry which is preliminary data.</text>
</comment>
<dbReference type="AlphaFoldDB" id="A0AA91G9Y6"/>
<sequence length="131" mass="14803">MTKMKQPITFISVTAHAKKQMDFYADVFPNTTIDSVTYYDDYPERVLNGQLDLNGALIYFLEMGPENPVAPGWNLSLYVEMDTEEEFDHIFSALSAEGVVIMGPEAAGIFQKVTWLTDKFGITWQFVFAGN</sequence>
<dbReference type="Proteomes" id="UP000183039">
    <property type="component" value="Unassembled WGS sequence"/>
</dbReference>
<dbReference type="Gene3D" id="3.10.180.10">
    <property type="entry name" value="2,3-Dihydroxybiphenyl 1,2-Dioxygenase, domain 1"/>
    <property type="match status" value="1"/>
</dbReference>
<proteinExistence type="predicted"/>
<accession>A0AA91G9Y6</accession>
<gene>
    <name evidence="2" type="ORF">RV15_GL000624</name>
</gene>
<organism evidence="2 3">
    <name type="scientific">Enterococcus silesiacus</name>
    <dbReference type="NCBI Taxonomy" id="332949"/>
    <lineage>
        <taxon>Bacteria</taxon>
        <taxon>Bacillati</taxon>
        <taxon>Bacillota</taxon>
        <taxon>Bacilli</taxon>
        <taxon>Lactobacillales</taxon>
        <taxon>Enterococcaceae</taxon>
        <taxon>Enterococcus</taxon>
    </lineage>
</organism>
<evidence type="ECO:0000313" key="3">
    <source>
        <dbReference type="Proteomes" id="UP000183039"/>
    </source>
</evidence>
<dbReference type="EMBL" id="JXLC01000013">
    <property type="protein sequence ID" value="OJG91538.1"/>
    <property type="molecule type" value="Genomic_DNA"/>
</dbReference>
<evidence type="ECO:0000313" key="2">
    <source>
        <dbReference type="EMBL" id="OJG91538.1"/>
    </source>
</evidence>
<dbReference type="InterPro" id="IPR028973">
    <property type="entry name" value="PhnB-like"/>
</dbReference>
<evidence type="ECO:0000259" key="1">
    <source>
        <dbReference type="Pfam" id="PF06983"/>
    </source>
</evidence>
<dbReference type="InterPro" id="IPR029068">
    <property type="entry name" value="Glyas_Bleomycin-R_OHBP_Dase"/>
</dbReference>
<dbReference type="Pfam" id="PF06983">
    <property type="entry name" value="3-dmu-9_3-mt"/>
    <property type="match status" value="1"/>
</dbReference>